<dbReference type="eggNOG" id="KOG2241">
    <property type="taxonomic scope" value="Eukaryota"/>
</dbReference>
<sequence length="201" mass="22302">MFSRTVRHFSSTARGLVELVPPSLLNLRVGQIVECRRHSNAEKLYVSQVKMGVSGDTESEHGDRILQICSGLVNFIPIDKMTGRNVVVLENLKASKMRGEVSEAMLLAAEKMKESTPDETEVELVTPPDGTELGERLQFENYESSETPPRLKSKAWQDIQSRLATNSKGEVIFNDGTDTQSRLVSTRRPEAATSIANAKVR</sequence>
<dbReference type="InterPro" id="IPR002547">
    <property type="entry name" value="tRNA-bd_dom"/>
</dbReference>
<feature type="domain" description="TRNA-binding" evidence="6">
    <location>
        <begin position="21"/>
        <end position="138"/>
    </location>
</feature>
<evidence type="ECO:0000313" key="8">
    <source>
        <dbReference type="EMBL" id="CCE85099.1"/>
    </source>
</evidence>
<dbReference type="Gene3D" id="2.40.50.140">
    <property type="entry name" value="Nucleic acid-binding proteins"/>
    <property type="match status" value="1"/>
</dbReference>
<dbReference type="InParanoid" id="G8Y638"/>
<dbReference type="STRING" id="559304.G8Y638"/>
<dbReference type="AlphaFoldDB" id="G8Y638"/>
<dbReference type="PROSITE" id="PS50886">
    <property type="entry name" value="TRBD"/>
    <property type="match status" value="1"/>
</dbReference>
<accession>G8Y638</accession>
<evidence type="ECO:0000313" key="7">
    <source>
        <dbReference type="EMBL" id="CCE84068.1"/>
    </source>
</evidence>
<dbReference type="SUPFAM" id="SSF50249">
    <property type="entry name" value="Nucleic acid-binding proteins"/>
    <property type="match status" value="1"/>
</dbReference>
<evidence type="ECO:0000256" key="1">
    <source>
        <dbReference type="ARBA" id="ARBA00022490"/>
    </source>
</evidence>
<keyword evidence="9" id="KW-1185">Reference proteome</keyword>
<gene>
    <name evidence="8" type="primary">Piso0_004671</name>
    <name evidence="7" type="ORF">GNLVRS01_PISO0K22010g</name>
    <name evidence="8" type="ORF">GNLVRS01_PISO0L22011g</name>
</gene>
<keyword evidence="1" id="KW-0963">Cytoplasm</keyword>
<evidence type="ECO:0000259" key="6">
    <source>
        <dbReference type="PROSITE" id="PS50886"/>
    </source>
</evidence>
<evidence type="ECO:0000256" key="2">
    <source>
        <dbReference type="ARBA" id="ARBA00022555"/>
    </source>
</evidence>
<evidence type="ECO:0000256" key="4">
    <source>
        <dbReference type="PROSITE-ProRule" id="PRU00209"/>
    </source>
</evidence>
<dbReference type="Proteomes" id="UP000005222">
    <property type="component" value="Chromosome K"/>
</dbReference>
<dbReference type="InterPro" id="IPR051270">
    <property type="entry name" value="Tyrosine-tRNA_ligase_regulator"/>
</dbReference>
<dbReference type="Proteomes" id="UP000005222">
    <property type="component" value="Chromosome L"/>
</dbReference>
<reference evidence="8" key="1">
    <citation type="submission" date="2011-10" db="EMBL/GenBank/DDBJ databases">
        <authorList>
            <person name="Genoscope - CEA"/>
        </authorList>
    </citation>
    <scope>NUCLEOTIDE SEQUENCE</scope>
</reference>
<keyword evidence="3 4" id="KW-0694">RNA-binding</keyword>
<name>G8Y638_PICSO</name>
<dbReference type="EMBL" id="FO082049">
    <property type="protein sequence ID" value="CCE84068.1"/>
    <property type="molecule type" value="Genomic_DNA"/>
</dbReference>
<dbReference type="GO" id="GO:0004831">
    <property type="term" value="F:tyrosine-tRNA ligase activity"/>
    <property type="evidence" value="ECO:0007669"/>
    <property type="project" value="TreeGrafter"/>
</dbReference>
<protein>
    <submittedName>
        <fullName evidence="8">Piso0_004671 protein</fullName>
    </submittedName>
</protein>
<dbReference type="PANTHER" id="PTHR11586">
    <property type="entry name" value="TRNA-AMINOACYLATION COFACTOR ARC1 FAMILY MEMBER"/>
    <property type="match status" value="1"/>
</dbReference>
<dbReference type="InterPro" id="IPR012340">
    <property type="entry name" value="NA-bd_OB-fold"/>
</dbReference>
<proteinExistence type="predicted"/>
<dbReference type="HOGENOM" id="CLU_009710_6_4_1"/>
<evidence type="ECO:0000313" key="9">
    <source>
        <dbReference type="Proteomes" id="UP000005222"/>
    </source>
</evidence>
<evidence type="ECO:0000256" key="3">
    <source>
        <dbReference type="ARBA" id="ARBA00022884"/>
    </source>
</evidence>
<dbReference type="OrthoDB" id="19141at2759"/>
<reference evidence="9" key="2">
    <citation type="journal article" date="2012" name="G3 (Bethesda)">
        <title>Pichia sorbitophila, an interspecies yeast hybrid reveals early steps of genome resolution following polyploidization.</title>
        <authorList>
            <person name="Leh Louis V."/>
            <person name="Despons L."/>
            <person name="Friedrich A."/>
            <person name="Martin T."/>
            <person name="Durrens P."/>
            <person name="Casaregola S."/>
            <person name="Neuveglise C."/>
            <person name="Fairhead C."/>
            <person name="Marck C."/>
            <person name="Cruz J.A."/>
            <person name="Straub M.L."/>
            <person name="Kugler V."/>
            <person name="Sacerdot C."/>
            <person name="Uzunov Z."/>
            <person name="Thierry A."/>
            <person name="Weiss S."/>
            <person name="Bleykasten C."/>
            <person name="De Montigny J."/>
            <person name="Jacques N."/>
            <person name="Jung P."/>
            <person name="Lemaire M."/>
            <person name="Mallet S."/>
            <person name="Morel G."/>
            <person name="Richard G.F."/>
            <person name="Sarkar A."/>
            <person name="Savel G."/>
            <person name="Schacherer J."/>
            <person name="Seret M.L."/>
            <person name="Talla E."/>
            <person name="Samson G."/>
            <person name="Jubin C."/>
            <person name="Poulain J."/>
            <person name="Vacherie B."/>
            <person name="Barbe V."/>
            <person name="Pelletier E."/>
            <person name="Sherman D.J."/>
            <person name="Westhof E."/>
            <person name="Weissenbach J."/>
            <person name="Baret P.V."/>
            <person name="Wincker P."/>
            <person name="Gaillardin C."/>
            <person name="Dujon B."/>
            <person name="Souciet J.L."/>
        </authorList>
    </citation>
    <scope>NUCLEOTIDE SEQUENCE [LARGE SCALE GENOMIC DNA]</scope>
    <source>
        <strain evidence="9">ATCC MYA-4447 / BCRC 22081 / CBS 7064 / NBRC 10061 / NRRL Y-12695</strain>
    </source>
</reference>
<evidence type="ECO:0000256" key="5">
    <source>
        <dbReference type="SAM" id="MobiDB-lite"/>
    </source>
</evidence>
<dbReference type="PANTHER" id="PTHR11586:SF43">
    <property type="entry name" value="TYROSINE--TRNA LIGASE, CYTOPLASMIC"/>
    <property type="match status" value="1"/>
</dbReference>
<dbReference type="GO" id="GO:0000049">
    <property type="term" value="F:tRNA binding"/>
    <property type="evidence" value="ECO:0007669"/>
    <property type="project" value="UniProtKB-UniRule"/>
</dbReference>
<organism evidence="8 9">
    <name type="scientific">Pichia sorbitophila (strain ATCC MYA-4447 / BCRC 22081 / CBS 7064 / NBRC 10061 / NRRL Y-12695)</name>
    <name type="common">Hybrid yeast</name>
    <dbReference type="NCBI Taxonomy" id="559304"/>
    <lineage>
        <taxon>Eukaryota</taxon>
        <taxon>Fungi</taxon>
        <taxon>Dikarya</taxon>
        <taxon>Ascomycota</taxon>
        <taxon>Saccharomycotina</taxon>
        <taxon>Pichiomycetes</taxon>
        <taxon>Debaryomycetaceae</taxon>
        <taxon>Millerozyma</taxon>
    </lineage>
</organism>
<dbReference type="EMBL" id="FO082048">
    <property type="protein sequence ID" value="CCE85099.1"/>
    <property type="molecule type" value="Genomic_DNA"/>
</dbReference>
<keyword evidence="2 4" id="KW-0820">tRNA-binding</keyword>
<feature type="region of interest" description="Disordered" evidence="5">
    <location>
        <begin position="180"/>
        <end position="201"/>
    </location>
</feature>
<dbReference type="Pfam" id="PF01588">
    <property type="entry name" value="tRNA_bind"/>
    <property type="match status" value="1"/>
</dbReference>